<gene>
    <name evidence="7" type="ORF">O9G_005147</name>
    <name evidence="8" type="ORF">ROZALSC1DRAFT_27266</name>
</gene>
<dbReference type="STRING" id="988480.A0A075AZA4"/>
<dbReference type="PANTHER" id="PTHR47969:SF33">
    <property type="entry name" value="KINESIN-LIKE PROTEIN"/>
    <property type="match status" value="1"/>
</dbReference>
<dbReference type="HOGENOM" id="CLU_001485_2_1_1"/>
<reference evidence="7 9" key="1">
    <citation type="journal article" date="2013" name="Curr. Biol.">
        <title>Shared signatures of parasitism and phylogenomics unite Cryptomycota and microsporidia.</title>
        <authorList>
            <person name="James T.Y."/>
            <person name="Pelin A."/>
            <person name="Bonen L."/>
            <person name="Ahrendt S."/>
            <person name="Sain D."/>
            <person name="Corradi N."/>
            <person name="Stajich J.E."/>
        </authorList>
    </citation>
    <scope>NUCLEOTIDE SEQUENCE [LARGE SCALE GENOMIC DNA]</scope>
    <source>
        <strain evidence="7 9">CSF55</strain>
        <strain evidence="7 9">CSF55</strain>
    </source>
</reference>
<dbReference type="InterPro" id="IPR027417">
    <property type="entry name" value="P-loop_NTPase"/>
</dbReference>
<dbReference type="GO" id="GO:0005524">
    <property type="term" value="F:ATP binding"/>
    <property type="evidence" value="ECO:0007669"/>
    <property type="project" value="UniProtKB-UniRule"/>
</dbReference>
<evidence type="ECO:0000256" key="4">
    <source>
        <dbReference type="RuleBase" id="RU000394"/>
    </source>
</evidence>
<dbReference type="Proteomes" id="UP000281549">
    <property type="component" value="Unassembled WGS sequence"/>
</dbReference>
<sequence>MSAKYPIPSKPTIRHFPYEQFSHDTSRSYSAETGDQNWNFDGSSTTSSSSAFIDRSIVQSGKDEVNLESQIRVVVRDDRYSVLALDDGQTIQVTIPEGPPKGLTFHKVHTETCTQKQLFDESGVINLLDRALEGYSVTIFAYGQTSSGKTFTMTGPDIDEPLPSDQQGLIPRALHYIYAKIAQNKQAHYTVRSSYLEIYNEQVRDLLNIGGALTLPVRWKQDKGFYVENIFVVECDVLDDNLAVLEEGTYINAGIIKGLRNRKTGSHRLNENSSRSHSIMSVYLEIENIDPDDNRLIKRTGKISFVDLAGSEKVKESQASGGTFNEMLNINKSLLTLGNCISALSDPKKKNGHIPFRDSKLTKLLADSLGGNGYTLMIACISPSSYNLNESLKTLRYANRAKNIRNKPVIQMDPRDELIMQYKRENKILKSENLYLRNLSGLGTADLSHLHGDPETVSKLTATMLNLKPSFLPTVPNRNTNELEFTKKENVEWSNLQSQKNMTEIRLKDVMEENEMLSLKLERLEKVFLGKETNLSPESESSTHDSNTKPDMLGNKPVHYKKGERDDQKSSTTEKAPSLSNVVMSKQKLQKELQYLDNEIQSLTKK</sequence>
<dbReference type="PANTHER" id="PTHR47969">
    <property type="entry name" value="CHROMOSOME-ASSOCIATED KINESIN KIF4A-RELATED"/>
    <property type="match status" value="1"/>
</dbReference>
<evidence type="ECO:0000259" key="6">
    <source>
        <dbReference type="PROSITE" id="PS50067"/>
    </source>
</evidence>
<evidence type="ECO:0000313" key="9">
    <source>
        <dbReference type="Proteomes" id="UP000030755"/>
    </source>
</evidence>
<dbReference type="FunFam" id="3.40.850.10:FF:000080">
    <property type="entry name" value="Kinesin-like protein"/>
    <property type="match status" value="1"/>
</dbReference>
<dbReference type="SMART" id="SM00129">
    <property type="entry name" value="KISc"/>
    <property type="match status" value="1"/>
</dbReference>
<name>A0A075AZA4_ROZAC</name>
<evidence type="ECO:0000313" key="10">
    <source>
        <dbReference type="Proteomes" id="UP000281549"/>
    </source>
</evidence>
<dbReference type="GO" id="GO:0005874">
    <property type="term" value="C:microtubule"/>
    <property type="evidence" value="ECO:0007669"/>
    <property type="project" value="UniProtKB-KW"/>
</dbReference>
<dbReference type="PROSITE" id="PS00411">
    <property type="entry name" value="KINESIN_MOTOR_1"/>
    <property type="match status" value="1"/>
</dbReference>
<dbReference type="SUPFAM" id="SSF52540">
    <property type="entry name" value="P-loop containing nucleoside triphosphate hydrolases"/>
    <property type="match status" value="1"/>
</dbReference>
<comment type="similarity">
    <text evidence="3 4">Belongs to the TRAFAC class myosin-kinesin ATPase superfamily. Kinesin family.</text>
</comment>
<evidence type="ECO:0000313" key="7">
    <source>
        <dbReference type="EMBL" id="EPZ35610.1"/>
    </source>
</evidence>
<dbReference type="GO" id="GO:0003777">
    <property type="term" value="F:microtubule motor activity"/>
    <property type="evidence" value="ECO:0007669"/>
    <property type="project" value="InterPro"/>
</dbReference>
<keyword evidence="9" id="KW-1185">Reference proteome</keyword>
<dbReference type="InterPro" id="IPR001752">
    <property type="entry name" value="Kinesin_motor_dom"/>
</dbReference>
<reference evidence="10" key="2">
    <citation type="journal article" date="2018" name="Nat. Microbiol.">
        <title>Leveraging single-cell genomics to expand the fungal tree of life.</title>
        <authorList>
            <person name="Ahrendt S.R."/>
            <person name="Quandt C.A."/>
            <person name="Ciobanu D."/>
            <person name="Clum A."/>
            <person name="Salamov A."/>
            <person name="Andreopoulos B."/>
            <person name="Cheng J.F."/>
            <person name="Woyke T."/>
            <person name="Pelin A."/>
            <person name="Henrissat B."/>
            <person name="Reynolds N.K."/>
            <person name="Benny G.L."/>
            <person name="Smith M.E."/>
            <person name="James T.Y."/>
            <person name="Grigoriev I.V."/>
        </authorList>
    </citation>
    <scope>NUCLEOTIDE SEQUENCE [LARGE SCALE GENOMIC DNA]</scope>
    <source>
        <strain evidence="10">CSF55</strain>
    </source>
</reference>
<organism evidence="7 9">
    <name type="scientific">Rozella allomycis (strain CSF55)</name>
    <dbReference type="NCBI Taxonomy" id="988480"/>
    <lineage>
        <taxon>Eukaryota</taxon>
        <taxon>Fungi</taxon>
        <taxon>Fungi incertae sedis</taxon>
        <taxon>Cryptomycota</taxon>
        <taxon>Cryptomycota incertae sedis</taxon>
        <taxon>Rozella</taxon>
    </lineage>
</organism>
<proteinExistence type="inferred from homology"/>
<dbReference type="EMBL" id="KE560793">
    <property type="protein sequence ID" value="EPZ35610.1"/>
    <property type="molecule type" value="Genomic_DNA"/>
</dbReference>
<keyword evidence="1 3" id="KW-0547">Nucleotide-binding</keyword>
<feature type="domain" description="Kinesin motor" evidence="6">
    <location>
        <begin position="70"/>
        <end position="404"/>
    </location>
</feature>
<dbReference type="GO" id="GO:0051231">
    <property type="term" value="P:spindle elongation"/>
    <property type="evidence" value="ECO:0007669"/>
    <property type="project" value="TreeGrafter"/>
</dbReference>
<protein>
    <recommendedName>
        <fullName evidence="4">Kinesin-like protein</fullName>
    </recommendedName>
</protein>
<feature type="binding site" evidence="3">
    <location>
        <begin position="143"/>
        <end position="150"/>
    </location>
    <ligand>
        <name>ATP</name>
        <dbReference type="ChEBI" id="CHEBI:30616"/>
    </ligand>
</feature>
<keyword evidence="2 3" id="KW-0067">ATP-binding</keyword>
<dbReference type="PROSITE" id="PS50067">
    <property type="entry name" value="KINESIN_MOTOR_2"/>
    <property type="match status" value="1"/>
</dbReference>
<dbReference type="AlphaFoldDB" id="A0A075AZA4"/>
<dbReference type="PRINTS" id="PR00380">
    <property type="entry name" value="KINESINHEAVY"/>
</dbReference>
<dbReference type="InterPro" id="IPR036961">
    <property type="entry name" value="Kinesin_motor_dom_sf"/>
</dbReference>
<dbReference type="GO" id="GO:0008017">
    <property type="term" value="F:microtubule binding"/>
    <property type="evidence" value="ECO:0007669"/>
    <property type="project" value="InterPro"/>
</dbReference>
<dbReference type="InterPro" id="IPR019821">
    <property type="entry name" value="Kinesin_motor_CS"/>
</dbReference>
<dbReference type="GO" id="GO:0005875">
    <property type="term" value="C:microtubule associated complex"/>
    <property type="evidence" value="ECO:0007669"/>
    <property type="project" value="TreeGrafter"/>
</dbReference>
<feature type="region of interest" description="Disordered" evidence="5">
    <location>
        <begin position="532"/>
        <end position="583"/>
    </location>
</feature>
<evidence type="ECO:0000313" key="8">
    <source>
        <dbReference type="EMBL" id="RKP21314.1"/>
    </source>
</evidence>
<evidence type="ECO:0000256" key="5">
    <source>
        <dbReference type="SAM" id="MobiDB-lite"/>
    </source>
</evidence>
<feature type="compositionally biased region" description="Polar residues" evidence="5">
    <location>
        <begin position="570"/>
        <end position="583"/>
    </location>
</feature>
<evidence type="ECO:0000256" key="2">
    <source>
        <dbReference type="ARBA" id="ARBA00022840"/>
    </source>
</evidence>
<accession>A0A075AZA4</accession>
<dbReference type="EMBL" id="ML004966">
    <property type="protein sequence ID" value="RKP21314.1"/>
    <property type="molecule type" value="Genomic_DNA"/>
</dbReference>
<dbReference type="Gene3D" id="3.40.850.10">
    <property type="entry name" value="Kinesin motor domain"/>
    <property type="match status" value="1"/>
</dbReference>
<dbReference type="GO" id="GO:0007018">
    <property type="term" value="P:microtubule-based movement"/>
    <property type="evidence" value="ECO:0007669"/>
    <property type="project" value="InterPro"/>
</dbReference>
<keyword evidence="3 4" id="KW-0505">Motor protein</keyword>
<feature type="region of interest" description="Disordered" evidence="5">
    <location>
        <begin position="27"/>
        <end position="48"/>
    </location>
</feature>
<reference evidence="8" key="3">
    <citation type="submission" date="2018-08" db="EMBL/GenBank/DDBJ databases">
        <title>Leveraging single-cell genomics to expand the Fungal Tree of Life.</title>
        <authorList>
            <consortium name="DOE Joint Genome Institute"/>
            <person name="Ahrendt S.R."/>
            <person name="Quandt C.A."/>
            <person name="Ciobanu D."/>
            <person name="Clum A."/>
            <person name="Salamov A."/>
            <person name="Andreopoulos B."/>
            <person name="Cheng J.-F."/>
            <person name="Woyke T."/>
            <person name="Pelin A."/>
            <person name="Henrissat B."/>
            <person name="Reynolds N."/>
            <person name="Benny G.L."/>
            <person name="Smith M.E."/>
            <person name="James T.Y."/>
            <person name="Grigoriev I.V."/>
        </authorList>
    </citation>
    <scope>NUCLEOTIDE SEQUENCE</scope>
    <source>
        <strain evidence="8">CSF55</strain>
    </source>
</reference>
<dbReference type="CDD" id="cd00106">
    <property type="entry name" value="KISc"/>
    <property type="match status" value="1"/>
</dbReference>
<feature type="compositionally biased region" description="Polar residues" evidence="5">
    <location>
        <begin position="27"/>
        <end position="42"/>
    </location>
</feature>
<keyword evidence="4" id="KW-0493">Microtubule</keyword>
<evidence type="ECO:0000256" key="1">
    <source>
        <dbReference type="ARBA" id="ARBA00022741"/>
    </source>
</evidence>
<dbReference type="OrthoDB" id="3176171at2759"/>
<dbReference type="Pfam" id="PF00225">
    <property type="entry name" value="Kinesin"/>
    <property type="match status" value="1"/>
</dbReference>
<evidence type="ECO:0000256" key="3">
    <source>
        <dbReference type="PROSITE-ProRule" id="PRU00283"/>
    </source>
</evidence>
<dbReference type="InterPro" id="IPR027640">
    <property type="entry name" value="Kinesin-like_fam"/>
</dbReference>
<dbReference type="GO" id="GO:0007052">
    <property type="term" value="P:mitotic spindle organization"/>
    <property type="evidence" value="ECO:0007669"/>
    <property type="project" value="TreeGrafter"/>
</dbReference>
<dbReference type="Proteomes" id="UP000030755">
    <property type="component" value="Unassembled WGS sequence"/>
</dbReference>